<dbReference type="Proteomes" id="UP000192801">
    <property type="component" value="Unassembled WGS sequence"/>
</dbReference>
<name>A0A1X0DJC9_9MYCO</name>
<reference evidence="2 3" key="1">
    <citation type="submission" date="2016-12" db="EMBL/GenBank/DDBJ databases">
        <title>The new phylogeny of genus Mycobacterium.</title>
        <authorList>
            <person name="Tortoli E."/>
            <person name="Trovato A."/>
            <person name="Cirillo D.M."/>
        </authorList>
    </citation>
    <scope>NUCLEOTIDE SEQUENCE [LARGE SCALE GENOMIC DNA]</scope>
    <source>
        <strain evidence="2 3">DSM 45130</strain>
    </source>
</reference>
<dbReference type="CDD" id="cd00093">
    <property type="entry name" value="HTH_XRE"/>
    <property type="match status" value="1"/>
</dbReference>
<feature type="domain" description="HTH cro/C1-type" evidence="1">
    <location>
        <begin position="7"/>
        <end position="51"/>
    </location>
</feature>
<keyword evidence="3" id="KW-1185">Reference proteome</keyword>
<organism evidence="2 3">
    <name type="scientific">Mycolicibacterium insubricum</name>
    <dbReference type="NCBI Taxonomy" id="444597"/>
    <lineage>
        <taxon>Bacteria</taxon>
        <taxon>Bacillati</taxon>
        <taxon>Actinomycetota</taxon>
        <taxon>Actinomycetes</taxon>
        <taxon>Mycobacteriales</taxon>
        <taxon>Mycobacteriaceae</taxon>
        <taxon>Mycolicibacterium</taxon>
    </lineage>
</organism>
<gene>
    <name evidence="2" type="ORF">BST26_05395</name>
</gene>
<evidence type="ECO:0000313" key="3">
    <source>
        <dbReference type="Proteomes" id="UP000192801"/>
    </source>
</evidence>
<dbReference type="AlphaFoldDB" id="A0A1X0DJC9"/>
<dbReference type="Pfam" id="PF01381">
    <property type="entry name" value="HTH_3"/>
    <property type="match status" value="1"/>
</dbReference>
<dbReference type="InterPro" id="IPR001387">
    <property type="entry name" value="Cro/C1-type_HTH"/>
</dbReference>
<sequence>MAATGTSQSQLARISGVRQPSISQFLSGTIDFSDDQVDRLLSCMGYRLEVSRQAVNVNLTRSERRSWSMHRQLATHLSATSLTAWQPTIFANIARLRADVRGQPHLANLDDWQRLVSTKDVPALRRVLTGVDRHSIEMREVTPMGGILTDEERQQALRNAV</sequence>
<protein>
    <submittedName>
        <fullName evidence="2">Transcriptional regulator</fullName>
    </submittedName>
</protein>
<dbReference type="Gene3D" id="1.10.260.40">
    <property type="entry name" value="lambda repressor-like DNA-binding domains"/>
    <property type="match status" value="1"/>
</dbReference>
<dbReference type="OrthoDB" id="4543699at2"/>
<dbReference type="SUPFAM" id="SSF47413">
    <property type="entry name" value="lambda repressor-like DNA-binding domains"/>
    <property type="match status" value="1"/>
</dbReference>
<dbReference type="InterPro" id="IPR010982">
    <property type="entry name" value="Lambda_DNA-bd_dom_sf"/>
</dbReference>
<dbReference type="EMBL" id="MVHS01000008">
    <property type="protein sequence ID" value="ORA72417.1"/>
    <property type="molecule type" value="Genomic_DNA"/>
</dbReference>
<evidence type="ECO:0000259" key="1">
    <source>
        <dbReference type="PROSITE" id="PS50943"/>
    </source>
</evidence>
<evidence type="ECO:0000313" key="2">
    <source>
        <dbReference type="EMBL" id="ORA72417.1"/>
    </source>
</evidence>
<accession>A0A1X0DJC9</accession>
<comment type="caution">
    <text evidence="2">The sequence shown here is derived from an EMBL/GenBank/DDBJ whole genome shotgun (WGS) entry which is preliminary data.</text>
</comment>
<dbReference type="GO" id="GO:0003677">
    <property type="term" value="F:DNA binding"/>
    <property type="evidence" value="ECO:0007669"/>
    <property type="project" value="InterPro"/>
</dbReference>
<proteinExistence type="predicted"/>
<dbReference type="PROSITE" id="PS50943">
    <property type="entry name" value="HTH_CROC1"/>
    <property type="match status" value="1"/>
</dbReference>